<gene>
    <name evidence="2" type="ORF">GCM10009119_07380</name>
</gene>
<dbReference type="Pfam" id="PF11845">
    <property type="entry name" value="Tll0287-like"/>
    <property type="match status" value="1"/>
</dbReference>
<proteinExistence type="predicted"/>
<comment type="caution">
    <text evidence="2">The sequence shown here is derived from an EMBL/GenBank/DDBJ whole genome shotgun (WGS) entry which is preliminary data.</text>
</comment>
<reference evidence="3" key="1">
    <citation type="journal article" date="2019" name="Int. J. Syst. Evol. Microbiol.">
        <title>The Global Catalogue of Microorganisms (GCM) 10K type strain sequencing project: providing services to taxonomists for standard genome sequencing and annotation.</title>
        <authorList>
            <consortium name="The Broad Institute Genomics Platform"/>
            <consortium name="The Broad Institute Genome Sequencing Center for Infectious Disease"/>
            <person name="Wu L."/>
            <person name="Ma J."/>
        </authorList>
    </citation>
    <scope>NUCLEOTIDE SEQUENCE [LARGE SCALE GENOMIC DNA]</scope>
    <source>
        <strain evidence="3">JCM 16112</strain>
    </source>
</reference>
<protein>
    <recommendedName>
        <fullName evidence="1">Tll0287-like domain-containing protein</fullName>
    </recommendedName>
</protein>
<dbReference type="InterPro" id="IPR021796">
    <property type="entry name" value="Tll0287-like_dom"/>
</dbReference>
<feature type="domain" description="Tll0287-like" evidence="1">
    <location>
        <begin position="50"/>
        <end position="196"/>
    </location>
</feature>
<dbReference type="Proteomes" id="UP001500469">
    <property type="component" value="Unassembled WGS sequence"/>
</dbReference>
<keyword evidence="3" id="KW-1185">Reference proteome</keyword>
<accession>A0ABP3YAJ9</accession>
<dbReference type="EMBL" id="BAAAFI010000002">
    <property type="protein sequence ID" value="GAA0877770.1"/>
    <property type="molecule type" value="Genomic_DNA"/>
</dbReference>
<evidence type="ECO:0000259" key="1">
    <source>
        <dbReference type="Pfam" id="PF11845"/>
    </source>
</evidence>
<sequence>MLACGPQERISKDTFEQVNEAMDVKRFTEAEILEEAMAWGDSITNEAQAQLISNLQKAIAENGTTGALEFCNVQALPILEKTANHYQVGIRRVSNRNRNPSNLPNEDESPILDAYEYTAENNGKSDPNIQKIEEGAVFLYTKPITIPGKFCLSCHGTPGLDIDAPTAQKLAQLYPNDKAIDHKVGDLRGMWSVRIPKKEVVKRL</sequence>
<evidence type="ECO:0000313" key="3">
    <source>
        <dbReference type="Proteomes" id="UP001500469"/>
    </source>
</evidence>
<evidence type="ECO:0000313" key="2">
    <source>
        <dbReference type="EMBL" id="GAA0877770.1"/>
    </source>
</evidence>
<name>A0ABP3YAJ9_9BACT</name>
<organism evidence="2 3">
    <name type="scientific">Algoriphagus jejuensis</name>
    <dbReference type="NCBI Taxonomy" id="419934"/>
    <lineage>
        <taxon>Bacteria</taxon>
        <taxon>Pseudomonadati</taxon>
        <taxon>Bacteroidota</taxon>
        <taxon>Cytophagia</taxon>
        <taxon>Cytophagales</taxon>
        <taxon>Cyclobacteriaceae</taxon>
        <taxon>Algoriphagus</taxon>
    </lineage>
</organism>